<comment type="caution">
    <text evidence="2">The sequence shown here is derived from an EMBL/GenBank/DDBJ whole genome shotgun (WGS) entry which is preliminary data.</text>
</comment>
<dbReference type="EMBL" id="BNBE01000002">
    <property type="protein sequence ID" value="GHG13815.1"/>
    <property type="molecule type" value="Genomic_DNA"/>
</dbReference>
<protein>
    <submittedName>
        <fullName evidence="2">Uncharacterized protein</fullName>
    </submittedName>
</protein>
<organism evidence="2 3">
    <name type="scientific">Streptomyces filamentosus</name>
    <name type="common">Streptomyces roseosporus</name>
    <dbReference type="NCBI Taxonomy" id="67294"/>
    <lineage>
        <taxon>Bacteria</taxon>
        <taxon>Bacillati</taxon>
        <taxon>Actinomycetota</taxon>
        <taxon>Actinomycetes</taxon>
        <taxon>Kitasatosporales</taxon>
        <taxon>Streptomycetaceae</taxon>
        <taxon>Streptomyces</taxon>
    </lineage>
</organism>
<dbReference type="Proteomes" id="UP000632849">
    <property type="component" value="Unassembled WGS sequence"/>
</dbReference>
<dbReference type="AlphaFoldDB" id="A0A919BUU6"/>
<evidence type="ECO:0000256" key="1">
    <source>
        <dbReference type="SAM" id="MobiDB-lite"/>
    </source>
</evidence>
<feature type="compositionally biased region" description="Low complexity" evidence="1">
    <location>
        <begin position="21"/>
        <end position="35"/>
    </location>
</feature>
<keyword evidence="3" id="KW-1185">Reference proteome</keyword>
<feature type="compositionally biased region" description="Basic residues" evidence="1">
    <location>
        <begin position="1"/>
        <end position="14"/>
    </location>
</feature>
<feature type="region of interest" description="Disordered" evidence="1">
    <location>
        <begin position="1"/>
        <end position="43"/>
    </location>
</feature>
<proteinExistence type="predicted"/>
<reference evidence="2" key="2">
    <citation type="submission" date="2020-09" db="EMBL/GenBank/DDBJ databases">
        <authorList>
            <person name="Sun Q."/>
            <person name="Ohkuma M."/>
        </authorList>
    </citation>
    <scope>NUCLEOTIDE SEQUENCE</scope>
    <source>
        <strain evidence="2">JCM 4122</strain>
    </source>
</reference>
<feature type="region of interest" description="Disordered" evidence="1">
    <location>
        <begin position="223"/>
        <end position="244"/>
    </location>
</feature>
<sequence length="279" mass="29708">MKGGARRTSRRTRSLPKGIVRRPGAPRPAAAKAGTGDSGRTFRRARLIRRGARTHAPAEAYERRIRAVTKAVSPGKAAEPVADPQLPESARKLLREAEKHPHRYSGCRRSPWRAAAPEAVRGSVVAAGVTLLWRATGADQTQKPPDDLPAASLSDALHETAGNMLEALHSGIELLWPLAVTGLAVLIAFRVMETVTYNAALRVPCRAPSRRPDGQRCTVTVDSVNREKAGPPRGAHSAGRPDSRRGIEALGLVDESLPGGKALVGELNGVTVTVDQVLA</sequence>
<gene>
    <name evidence="2" type="ORF">GCM10017667_54850</name>
</gene>
<evidence type="ECO:0000313" key="2">
    <source>
        <dbReference type="EMBL" id="GHG13815.1"/>
    </source>
</evidence>
<name>A0A919BUU6_STRFL</name>
<accession>A0A919BUU6</accession>
<reference evidence="2" key="1">
    <citation type="journal article" date="2014" name="Int. J. Syst. Evol. Microbiol.">
        <title>Complete genome sequence of Corynebacterium casei LMG S-19264T (=DSM 44701T), isolated from a smear-ripened cheese.</title>
        <authorList>
            <consortium name="US DOE Joint Genome Institute (JGI-PGF)"/>
            <person name="Walter F."/>
            <person name="Albersmeier A."/>
            <person name="Kalinowski J."/>
            <person name="Ruckert C."/>
        </authorList>
    </citation>
    <scope>NUCLEOTIDE SEQUENCE</scope>
    <source>
        <strain evidence="2">JCM 4122</strain>
    </source>
</reference>
<evidence type="ECO:0000313" key="3">
    <source>
        <dbReference type="Proteomes" id="UP000632849"/>
    </source>
</evidence>